<dbReference type="SUPFAM" id="SSF55073">
    <property type="entry name" value="Nucleotide cyclase"/>
    <property type="match status" value="1"/>
</dbReference>
<dbReference type="InterPro" id="IPR000160">
    <property type="entry name" value="GGDEF_dom"/>
</dbReference>
<keyword evidence="3" id="KW-0812">Transmembrane</keyword>
<accession>A0ABW5DDI8</accession>
<feature type="transmembrane region" description="Helical" evidence="3">
    <location>
        <begin position="57"/>
        <end position="79"/>
    </location>
</feature>
<dbReference type="Gene3D" id="3.30.70.270">
    <property type="match status" value="1"/>
</dbReference>
<dbReference type="InterPro" id="IPR043128">
    <property type="entry name" value="Rev_trsase/Diguanyl_cyclase"/>
</dbReference>
<evidence type="ECO:0000256" key="2">
    <source>
        <dbReference type="ARBA" id="ARBA00034247"/>
    </source>
</evidence>
<feature type="domain" description="GGDEF" evidence="4">
    <location>
        <begin position="245"/>
        <end position="377"/>
    </location>
</feature>
<feature type="transmembrane region" description="Helical" evidence="3">
    <location>
        <begin position="147"/>
        <end position="167"/>
    </location>
</feature>
<comment type="caution">
    <text evidence="5">The sequence shown here is derived from an EMBL/GenBank/DDBJ whole genome shotgun (WGS) entry which is preliminary data.</text>
</comment>
<dbReference type="InterPro" id="IPR029787">
    <property type="entry name" value="Nucleotide_cyclase"/>
</dbReference>
<dbReference type="PANTHER" id="PTHR45138:SF9">
    <property type="entry name" value="DIGUANYLATE CYCLASE DGCM-RELATED"/>
    <property type="match status" value="1"/>
</dbReference>
<feature type="transmembrane region" description="Helical" evidence="3">
    <location>
        <begin position="6"/>
        <end position="25"/>
    </location>
</feature>
<reference evidence="6" key="1">
    <citation type="journal article" date="2019" name="Int. J. Syst. Evol. Microbiol.">
        <title>The Global Catalogue of Microorganisms (GCM) 10K type strain sequencing project: providing services to taxonomists for standard genome sequencing and annotation.</title>
        <authorList>
            <consortium name="The Broad Institute Genomics Platform"/>
            <consortium name="The Broad Institute Genome Sequencing Center for Infectious Disease"/>
            <person name="Wu L."/>
            <person name="Ma J."/>
        </authorList>
    </citation>
    <scope>NUCLEOTIDE SEQUENCE [LARGE SCALE GENOMIC DNA]</scope>
    <source>
        <strain evidence="6">KCTC 23707</strain>
    </source>
</reference>
<organism evidence="5 6">
    <name type="scientific">Chelativorans composti</name>
    <dbReference type="NCBI Taxonomy" id="768533"/>
    <lineage>
        <taxon>Bacteria</taxon>
        <taxon>Pseudomonadati</taxon>
        <taxon>Pseudomonadota</taxon>
        <taxon>Alphaproteobacteria</taxon>
        <taxon>Hyphomicrobiales</taxon>
        <taxon>Phyllobacteriaceae</taxon>
        <taxon>Chelativorans</taxon>
    </lineage>
</organism>
<feature type="transmembrane region" description="Helical" evidence="3">
    <location>
        <begin position="32"/>
        <end position="51"/>
    </location>
</feature>
<gene>
    <name evidence="5" type="ORF">ACFSMZ_05220</name>
</gene>
<dbReference type="InterPro" id="IPR050469">
    <property type="entry name" value="Diguanylate_Cyclase"/>
</dbReference>
<feature type="transmembrane region" description="Helical" evidence="3">
    <location>
        <begin position="187"/>
        <end position="209"/>
    </location>
</feature>
<keyword evidence="6" id="KW-1185">Reference proteome</keyword>
<dbReference type="Pfam" id="PF00990">
    <property type="entry name" value="GGDEF"/>
    <property type="match status" value="1"/>
</dbReference>
<dbReference type="Proteomes" id="UP001597373">
    <property type="component" value="Unassembled WGS sequence"/>
</dbReference>
<keyword evidence="5" id="KW-0548">Nucleotidyltransferase</keyword>
<proteinExistence type="predicted"/>
<dbReference type="GO" id="GO:0052621">
    <property type="term" value="F:diguanylate cyclase activity"/>
    <property type="evidence" value="ECO:0007669"/>
    <property type="project" value="UniProtKB-EC"/>
</dbReference>
<keyword evidence="5" id="KW-0808">Transferase</keyword>
<keyword evidence="3" id="KW-1133">Transmembrane helix</keyword>
<evidence type="ECO:0000313" key="5">
    <source>
        <dbReference type="EMBL" id="MFD2259162.1"/>
    </source>
</evidence>
<evidence type="ECO:0000256" key="3">
    <source>
        <dbReference type="SAM" id="Phobius"/>
    </source>
</evidence>
<dbReference type="NCBIfam" id="TIGR00254">
    <property type="entry name" value="GGDEF"/>
    <property type="match status" value="1"/>
</dbReference>
<feature type="transmembrane region" description="Helical" evidence="3">
    <location>
        <begin position="115"/>
        <end position="135"/>
    </location>
</feature>
<dbReference type="PANTHER" id="PTHR45138">
    <property type="entry name" value="REGULATORY COMPONENTS OF SENSORY TRANSDUCTION SYSTEM"/>
    <property type="match status" value="1"/>
</dbReference>
<dbReference type="RefSeq" id="WP_345097954.1">
    <property type="nucleotide sequence ID" value="NZ_BAABGS010000010.1"/>
</dbReference>
<dbReference type="EMBL" id="JBHUIR010000019">
    <property type="protein sequence ID" value="MFD2259162.1"/>
    <property type="molecule type" value="Genomic_DNA"/>
</dbReference>
<evidence type="ECO:0000313" key="6">
    <source>
        <dbReference type="Proteomes" id="UP001597373"/>
    </source>
</evidence>
<sequence length="390" mass="42935">MIPLLVNPSLLVIMGLTVGLLWIAIRQHRPHLALIAAGFMLFSVGVAAQILRYPAELRLNAVVSAVFYSTGASAFALGVVRRSSAKGGGPALLGLTALIIAGIAWYAYVDRNLISRVYVLNFGLALIFLYAAWRIRHNMRGSFADRLLFWAVLCTGLHFFPRTLYTLGSISREMTPDEFGSTAFWQLSLYVMGVLSAIMGVATIIVTGLDVVASIRDERDTDPLTGVYNRRALDRILKKVRSLDMPVSILVCDIDHFKRVNDTYGHHGGDIVLQHFVRQLTALLRPRTFLARLGGEEFVIVMPGISLPEAVREAERIRASHLVMGDETPVPGITVRCSIGVALLRPGEDPWQAVRRADDMLYQAKQNGRNCVVSERPVRNSGSSQVSEPA</sequence>
<dbReference type="PROSITE" id="PS50887">
    <property type="entry name" value="GGDEF"/>
    <property type="match status" value="1"/>
</dbReference>
<dbReference type="CDD" id="cd01949">
    <property type="entry name" value="GGDEF"/>
    <property type="match status" value="1"/>
</dbReference>
<name>A0ABW5DDI8_9HYPH</name>
<keyword evidence="3" id="KW-0472">Membrane</keyword>
<dbReference type="SMART" id="SM00267">
    <property type="entry name" value="GGDEF"/>
    <property type="match status" value="1"/>
</dbReference>
<protein>
    <recommendedName>
        <fullName evidence="1">diguanylate cyclase</fullName>
        <ecNumber evidence="1">2.7.7.65</ecNumber>
    </recommendedName>
</protein>
<feature type="transmembrane region" description="Helical" evidence="3">
    <location>
        <begin position="91"/>
        <end position="109"/>
    </location>
</feature>
<evidence type="ECO:0000259" key="4">
    <source>
        <dbReference type="PROSITE" id="PS50887"/>
    </source>
</evidence>
<evidence type="ECO:0000256" key="1">
    <source>
        <dbReference type="ARBA" id="ARBA00012528"/>
    </source>
</evidence>
<dbReference type="EC" id="2.7.7.65" evidence="1"/>
<comment type="catalytic activity">
    <reaction evidence="2">
        <text>2 GTP = 3',3'-c-di-GMP + 2 diphosphate</text>
        <dbReference type="Rhea" id="RHEA:24898"/>
        <dbReference type="ChEBI" id="CHEBI:33019"/>
        <dbReference type="ChEBI" id="CHEBI:37565"/>
        <dbReference type="ChEBI" id="CHEBI:58805"/>
        <dbReference type="EC" id="2.7.7.65"/>
    </reaction>
</comment>